<evidence type="ECO:0000256" key="8">
    <source>
        <dbReference type="SAM" id="SignalP"/>
    </source>
</evidence>
<dbReference type="GO" id="GO:0034257">
    <property type="term" value="F:nicotinamide riboside transmembrane transporter activity"/>
    <property type="evidence" value="ECO:0007669"/>
    <property type="project" value="TreeGrafter"/>
</dbReference>
<accession>A0A098VR05</accession>
<dbReference type="GO" id="GO:0000329">
    <property type="term" value="C:fungal-type vacuole membrane"/>
    <property type="evidence" value="ECO:0007669"/>
    <property type="project" value="TreeGrafter"/>
</dbReference>
<keyword evidence="4 7" id="KW-0812">Transmembrane</keyword>
<feature type="transmembrane region" description="Helical" evidence="7">
    <location>
        <begin position="231"/>
        <end position="250"/>
    </location>
</feature>
<dbReference type="GO" id="GO:0005886">
    <property type="term" value="C:plasma membrane"/>
    <property type="evidence" value="ECO:0007669"/>
    <property type="project" value="TreeGrafter"/>
</dbReference>
<name>A0A098VR05_9MICR</name>
<feature type="transmembrane region" description="Helical" evidence="7">
    <location>
        <begin position="300"/>
        <end position="322"/>
    </location>
</feature>
<feature type="transmembrane region" description="Helical" evidence="7">
    <location>
        <begin position="103"/>
        <end position="125"/>
    </location>
</feature>
<keyword evidence="8" id="KW-0732">Signal</keyword>
<feature type="transmembrane region" description="Helical" evidence="7">
    <location>
        <begin position="342"/>
        <end position="366"/>
    </location>
</feature>
<sequence length="371" mass="41462">MCCLVFVVFSLISVSQNLPEAIFIVSSMALVFLASVSSVFLYTGNYAILSTLPKPFSQAISLGQGTAGMITCIAKLITIKIFQENLHAPPTGLVHRAPTDSDSFLYFFFTALLLFFSSLSFFFYMKYSSSIFKPKAYHIIDEKDVKYFRQGASYSPPDPFDHAALGPSKSRGKCSLFELCSIVSSKNSSVRCLWWCNFIVCFQTMFLFPSWPQMTKSTDPSYSEPVNGQFFTIFVLLLFNVGDWFGRIILSFPAMFIHVDRLLFLVSLLRFLHVPLYLFGNVDFGGHHLNPLPKLLASDYIVMANTLLFGVSSGYLTTLFLIEAPNRVSNNLFKIRVSFYMLLGLVLSVALGSIASLVLKIVLLSYGGSHK</sequence>
<evidence type="ECO:0000256" key="6">
    <source>
        <dbReference type="ARBA" id="ARBA00023136"/>
    </source>
</evidence>
<evidence type="ECO:0000256" key="4">
    <source>
        <dbReference type="ARBA" id="ARBA00022692"/>
    </source>
</evidence>
<keyword evidence="5 7" id="KW-1133">Transmembrane helix</keyword>
<gene>
    <name evidence="9" type="ORF">DI09_34p190</name>
</gene>
<evidence type="ECO:0000313" key="10">
    <source>
        <dbReference type="Proteomes" id="UP000029725"/>
    </source>
</evidence>
<comment type="similarity">
    <text evidence="2">Belongs to the SLC29A/ENT transporter (TC 2.A.57) family.</text>
</comment>
<keyword evidence="10" id="KW-1185">Reference proteome</keyword>
<keyword evidence="3" id="KW-0813">Transport</keyword>
<organism evidence="9 10">
    <name type="scientific">Mitosporidium daphniae</name>
    <dbReference type="NCBI Taxonomy" id="1485682"/>
    <lineage>
        <taxon>Eukaryota</taxon>
        <taxon>Fungi</taxon>
        <taxon>Fungi incertae sedis</taxon>
        <taxon>Microsporidia</taxon>
        <taxon>Mitosporidium</taxon>
    </lineage>
</organism>
<comment type="subcellular location">
    <subcellularLocation>
        <location evidence="1">Membrane</location>
        <topology evidence="1">Multi-pass membrane protein</topology>
    </subcellularLocation>
</comment>
<evidence type="ECO:0000256" key="5">
    <source>
        <dbReference type="ARBA" id="ARBA00022989"/>
    </source>
</evidence>
<feature type="transmembrane region" description="Helical" evidence="7">
    <location>
        <begin position="192"/>
        <end position="211"/>
    </location>
</feature>
<evidence type="ECO:0008006" key="11">
    <source>
        <dbReference type="Google" id="ProtNLM"/>
    </source>
</evidence>
<feature type="transmembrane region" description="Helical" evidence="7">
    <location>
        <begin position="262"/>
        <end position="280"/>
    </location>
</feature>
<dbReference type="RefSeq" id="XP_013237895.1">
    <property type="nucleotide sequence ID" value="XM_013382441.1"/>
</dbReference>
<evidence type="ECO:0000256" key="7">
    <source>
        <dbReference type="SAM" id="Phobius"/>
    </source>
</evidence>
<reference evidence="9 10" key="1">
    <citation type="submission" date="2014-04" db="EMBL/GenBank/DDBJ databases">
        <title>A new species of microsporidia sheds light on the evolution of extreme parasitism.</title>
        <authorList>
            <person name="Haag K.L."/>
            <person name="James T.Y."/>
            <person name="Larsson R."/>
            <person name="Schaer T.M."/>
            <person name="Refardt D."/>
            <person name="Pombert J.-F."/>
            <person name="Ebert D."/>
        </authorList>
    </citation>
    <scope>NUCLEOTIDE SEQUENCE [LARGE SCALE GENOMIC DNA]</scope>
    <source>
        <strain evidence="9 10">UGP3</strain>
        <tissue evidence="9">Spores</tissue>
    </source>
</reference>
<evidence type="ECO:0000256" key="2">
    <source>
        <dbReference type="ARBA" id="ARBA00007965"/>
    </source>
</evidence>
<proteinExistence type="inferred from homology"/>
<dbReference type="PANTHER" id="PTHR10332">
    <property type="entry name" value="EQUILIBRATIVE NUCLEOSIDE TRANSPORTER"/>
    <property type="match status" value="1"/>
</dbReference>
<dbReference type="GeneID" id="25259648"/>
<dbReference type="AlphaFoldDB" id="A0A098VR05"/>
<evidence type="ECO:0000256" key="1">
    <source>
        <dbReference type="ARBA" id="ARBA00004141"/>
    </source>
</evidence>
<dbReference type="PANTHER" id="PTHR10332:SF88">
    <property type="entry name" value="EQUILIBRATIVE NUCLEOSIDE TRANSPORTER 1, ISOFORM A"/>
    <property type="match status" value="1"/>
</dbReference>
<dbReference type="OrthoDB" id="10261753at2759"/>
<dbReference type="GO" id="GO:0015205">
    <property type="term" value="F:nucleobase transmembrane transporter activity"/>
    <property type="evidence" value="ECO:0007669"/>
    <property type="project" value="TreeGrafter"/>
</dbReference>
<protein>
    <recommendedName>
        <fullName evidence="11">Nucleoside transporter</fullName>
    </recommendedName>
</protein>
<dbReference type="PRINTS" id="PR01130">
    <property type="entry name" value="DERENTRNSPRT"/>
</dbReference>
<dbReference type="EMBL" id="JMKJ01000277">
    <property type="protein sequence ID" value="KGG51468.1"/>
    <property type="molecule type" value="Genomic_DNA"/>
</dbReference>
<dbReference type="Proteomes" id="UP000029725">
    <property type="component" value="Unassembled WGS sequence"/>
</dbReference>
<dbReference type="InterPro" id="IPR002259">
    <property type="entry name" value="Eqnu_transpt"/>
</dbReference>
<comment type="caution">
    <text evidence="9">The sequence shown here is derived from an EMBL/GenBank/DDBJ whole genome shotgun (WGS) entry which is preliminary data.</text>
</comment>
<feature type="signal peptide" evidence="8">
    <location>
        <begin position="1"/>
        <end position="17"/>
    </location>
</feature>
<feature type="transmembrane region" description="Helical" evidence="7">
    <location>
        <begin position="27"/>
        <end position="48"/>
    </location>
</feature>
<feature type="chain" id="PRO_5001950376" description="Nucleoside transporter" evidence="8">
    <location>
        <begin position="18"/>
        <end position="371"/>
    </location>
</feature>
<keyword evidence="6 7" id="KW-0472">Membrane</keyword>
<dbReference type="VEuPathDB" id="MicrosporidiaDB:DI09_34p190"/>
<dbReference type="Pfam" id="PF01733">
    <property type="entry name" value="Nucleoside_tran"/>
    <property type="match status" value="1"/>
</dbReference>
<evidence type="ECO:0000313" key="9">
    <source>
        <dbReference type="EMBL" id="KGG51468.1"/>
    </source>
</evidence>
<dbReference type="HOGENOM" id="CLU_746148_0_0_1"/>
<evidence type="ECO:0000256" key="3">
    <source>
        <dbReference type="ARBA" id="ARBA00022448"/>
    </source>
</evidence>